<dbReference type="Proteomes" id="UP001596455">
    <property type="component" value="Unassembled WGS sequence"/>
</dbReference>
<dbReference type="InterPro" id="IPR024078">
    <property type="entry name" value="LmbE-like_dom_sf"/>
</dbReference>
<keyword evidence="1" id="KW-0862">Zinc</keyword>
<keyword evidence="3" id="KW-1185">Reference proteome</keyword>
<gene>
    <name evidence="2" type="ORF">ACFQQL_07670</name>
</gene>
<dbReference type="Pfam" id="PF02585">
    <property type="entry name" value="PIG-L"/>
    <property type="match status" value="1"/>
</dbReference>
<organism evidence="2 3">
    <name type="scientific">Georgenia alba</name>
    <dbReference type="NCBI Taxonomy" id="2233858"/>
    <lineage>
        <taxon>Bacteria</taxon>
        <taxon>Bacillati</taxon>
        <taxon>Actinomycetota</taxon>
        <taxon>Actinomycetes</taxon>
        <taxon>Micrococcales</taxon>
        <taxon>Bogoriellaceae</taxon>
        <taxon>Georgenia</taxon>
    </lineage>
</organism>
<dbReference type="PANTHER" id="PTHR12993:SF11">
    <property type="entry name" value="N-ACETYLGLUCOSAMINYL-PHOSPHATIDYLINOSITOL DE-N-ACETYLASE"/>
    <property type="match status" value="1"/>
</dbReference>
<accession>A0ABW2Q7G6</accession>
<evidence type="ECO:0000256" key="1">
    <source>
        <dbReference type="ARBA" id="ARBA00022833"/>
    </source>
</evidence>
<dbReference type="PANTHER" id="PTHR12993">
    <property type="entry name" value="N-ACETYLGLUCOSAMINYL-PHOSPHATIDYLINOSITOL DE-N-ACETYLASE-RELATED"/>
    <property type="match status" value="1"/>
</dbReference>
<dbReference type="InterPro" id="IPR003737">
    <property type="entry name" value="GlcNAc_PI_deacetylase-related"/>
</dbReference>
<dbReference type="SUPFAM" id="SSF102588">
    <property type="entry name" value="LmbE-like"/>
    <property type="match status" value="1"/>
</dbReference>
<name>A0ABW2Q7G6_9MICO</name>
<evidence type="ECO:0000313" key="2">
    <source>
        <dbReference type="EMBL" id="MFC7404984.1"/>
    </source>
</evidence>
<proteinExistence type="predicted"/>
<dbReference type="EMBL" id="JBHTCQ010000001">
    <property type="protein sequence ID" value="MFC7404984.1"/>
    <property type="molecule type" value="Genomic_DNA"/>
</dbReference>
<protein>
    <submittedName>
        <fullName evidence="2">PIG-L family deacetylase</fullName>
    </submittedName>
</protein>
<dbReference type="RefSeq" id="WP_382392891.1">
    <property type="nucleotide sequence ID" value="NZ_JBHTCQ010000001.1"/>
</dbReference>
<comment type="caution">
    <text evidence="2">The sequence shown here is derived from an EMBL/GenBank/DDBJ whole genome shotgun (WGS) entry which is preliminary data.</text>
</comment>
<dbReference type="Gene3D" id="3.40.50.10320">
    <property type="entry name" value="LmbE-like"/>
    <property type="match status" value="1"/>
</dbReference>
<reference evidence="3" key="1">
    <citation type="journal article" date="2019" name="Int. J. Syst. Evol. Microbiol.">
        <title>The Global Catalogue of Microorganisms (GCM) 10K type strain sequencing project: providing services to taxonomists for standard genome sequencing and annotation.</title>
        <authorList>
            <consortium name="The Broad Institute Genomics Platform"/>
            <consortium name="The Broad Institute Genome Sequencing Center for Infectious Disease"/>
            <person name="Wu L."/>
            <person name="Ma J."/>
        </authorList>
    </citation>
    <scope>NUCLEOTIDE SEQUENCE [LARGE SCALE GENOMIC DNA]</scope>
    <source>
        <strain evidence="3">JCM 1490</strain>
    </source>
</reference>
<evidence type="ECO:0000313" key="3">
    <source>
        <dbReference type="Proteomes" id="UP001596455"/>
    </source>
</evidence>
<sequence>MTDPHAISKAPLATGGVLGVFAHPDDETLGAGGLLASAAAAGVPVDVVTATRGEAGEVIPPDLAHLTQDPQALAHTREHEIARAVAALGVKAHRFLDTEPGLAGQRPARFTDSGMAWIRPGLAGPAETAGPDAFTKVPVDVAARLLAAMIRRVRPQVVLTEEPDGGYGHPDHVQVHRVTMRAVELAAMDTPTEAEDDPLEGLAPWFVPVVGWIVEPADRYRAALRWLEAMVEHDPQFGHRGDVLGTTSPEHELPSLAVPPEHVDLTIDVKPVLPAVVEALRAHRTQVQAVTVLDRARPENRGLPVCGWHAVSNGVLLPLLGTASLRLAPDRNLVAELTDPRTVDGLTRDRLAGTEGVDRLAAYLGGTLS</sequence>